<dbReference type="RefSeq" id="WP_068626609.1">
    <property type="nucleotide sequence ID" value="NZ_MAQA01000040.1"/>
</dbReference>
<evidence type="ECO:0000313" key="3">
    <source>
        <dbReference type="Proteomes" id="UP000093412"/>
    </source>
</evidence>
<protein>
    <submittedName>
        <fullName evidence="2">Uncharacterized protein</fullName>
    </submittedName>
</protein>
<name>A0ABX2Y185_9CELL</name>
<keyword evidence="3" id="KW-1185">Reference proteome</keyword>
<evidence type="ECO:0000313" key="2">
    <source>
        <dbReference type="EMBL" id="OCI30269.1"/>
    </source>
</evidence>
<accession>A0ABX2Y185</accession>
<dbReference type="EMBL" id="MAQA01000040">
    <property type="protein sequence ID" value="OCI30269.1"/>
    <property type="molecule type" value="Genomic_DNA"/>
</dbReference>
<evidence type="ECO:0000256" key="1">
    <source>
        <dbReference type="SAM" id="MobiDB-lite"/>
    </source>
</evidence>
<organism evidence="2 3">
    <name type="scientific">Oerskovia enterophila</name>
    <dbReference type="NCBI Taxonomy" id="43678"/>
    <lineage>
        <taxon>Bacteria</taxon>
        <taxon>Bacillati</taxon>
        <taxon>Actinomycetota</taxon>
        <taxon>Actinomycetes</taxon>
        <taxon>Micrococcales</taxon>
        <taxon>Cellulomonadaceae</taxon>
        <taxon>Oerskovia</taxon>
    </lineage>
</organism>
<comment type="caution">
    <text evidence="2">The sequence shown here is derived from an EMBL/GenBank/DDBJ whole genome shotgun (WGS) entry which is preliminary data.</text>
</comment>
<sequence length="108" mass="11294">MNDHDESLHPRATLEHRAKRGALNASTAQPRMRDGKFATKAVTDADGGMSALATAAPEVPLVSAMTEKFGPVSVVDAPSGYVCGSHADRAVQITTDPDRTGTEVEATC</sequence>
<feature type="compositionally biased region" description="Basic and acidic residues" evidence="1">
    <location>
        <begin position="1"/>
        <end position="16"/>
    </location>
</feature>
<feature type="region of interest" description="Disordered" evidence="1">
    <location>
        <begin position="1"/>
        <end position="35"/>
    </location>
</feature>
<proteinExistence type="predicted"/>
<dbReference type="Proteomes" id="UP000093412">
    <property type="component" value="Unassembled WGS sequence"/>
</dbReference>
<gene>
    <name evidence="2" type="ORF">OERS_30070</name>
</gene>
<reference evidence="2 3" key="1">
    <citation type="submission" date="2016-06" db="EMBL/GenBank/DDBJ databases">
        <title>Genome sequence of Oerskovia enterophila DSM 43852.</title>
        <authorList>
            <person name="Poehlein A."/>
            <person name="Jag V."/>
            <person name="Bengelsdorf F.R."/>
            <person name="Daniel R."/>
            <person name="Duerre P."/>
        </authorList>
    </citation>
    <scope>NUCLEOTIDE SEQUENCE [LARGE SCALE GENOMIC DNA]</scope>
    <source>
        <strain evidence="2 3">DSM 43852</strain>
    </source>
</reference>